<dbReference type="EMBL" id="JAPZBT010000002">
    <property type="protein sequence ID" value="KAJ5372704.1"/>
    <property type="molecule type" value="Genomic_DNA"/>
</dbReference>
<dbReference type="GeneID" id="81461623"/>
<dbReference type="RefSeq" id="XP_056578690.1">
    <property type="nucleotide sequence ID" value="XM_056722440.1"/>
</dbReference>
<reference evidence="1" key="1">
    <citation type="submission" date="2022-12" db="EMBL/GenBank/DDBJ databases">
        <authorList>
            <person name="Petersen C."/>
        </authorList>
    </citation>
    <scope>NUCLEOTIDE SEQUENCE</scope>
    <source>
        <strain evidence="1">IBT 3081</strain>
    </source>
</reference>
<accession>A0A9W9S821</accession>
<protein>
    <submittedName>
        <fullName evidence="1">Uncharacterized protein</fullName>
    </submittedName>
</protein>
<comment type="caution">
    <text evidence="1">The sequence shown here is derived from an EMBL/GenBank/DDBJ whole genome shotgun (WGS) entry which is preliminary data.</text>
</comment>
<keyword evidence="2" id="KW-1185">Reference proteome</keyword>
<reference evidence="1" key="2">
    <citation type="journal article" date="2023" name="IMA Fungus">
        <title>Comparative genomic study of the Penicillium genus elucidates a diverse pangenome and 15 lateral gene transfer events.</title>
        <authorList>
            <person name="Petersen C."/>
            <person name="Sorensen T."/>
            <person name="Nielsen M.R."/>
            <person name="Sondergaard T.E."/>
            <person name="Sorensen J.L."/>
            <person name="Fitzpatrick D.A."/>
            <person name="Frisvad J.C."/>
            <person name="Nielsen K.L."/>
        </authorList>
    </citation>
    <scope>NUCLEOTIDE SEQUENCE</scope>
    <source>
        <strain evidence="1">IBT 3081</strain>
    </source>
</reference>
<proteinExistence type="predicted"/>
<sequence>MLPAIVLMFASRSRSTPLATYVVSLDTAPDSLLCDMALSLLGPKADHLVDKFYDAHFKPPQNRSIGKVAVRRSV</sequence>
<name>A0A9W9S821_9EURO</name>
<dbReference type="AlphaFoldDB" id="A0A9W9S821"/>
<dbReference type="Proteomes" id="UP001147752">
    <property type="component" value="Unassembled WGS sequence"/>
</dbReference>
<evidence type="ECO:0000313" key="1">
    <source>
        <dbReference type="EMBL" id="KAJ5372704.1"/>
    </source>
</evidence>
<organism evidence="1 2">
    <name type="scientific">Penicillium concentricum</name>
    <dbReference type="NCBI Taxonomy" id="293559"/>
    <lineage>
        <taxon>Eukaryota</taxon>
        <taxon>Fungi</taxon>
        <taxon>Dikarya</taxon>
        <taxon>Ascomycota</taxon>
        <taxon>Pezizomycotina</taxon>
        <taxon>Eurotiomycetes</taxon>
        <taxon>Eurotiomycetidae</taxon>
        <taxon>Eurotiales</taxon>
        <taxon>Aspergillaceae</taxon>
        <taxon>Penicillium</taxon>
    </lineage>
</organism>
<evidence type="ECO:0000313" key="2">
    <source>
        <dbReference type="Proteomes" id="UP001147752"/>
    </source>
</evidence>
<gene>
    <name evidence="1" type="ORF">N7517_004710</name>
</gene>